<comment type="caution">
    <text evidence="1">The sequence shown here is derived from an EMBL/GenBank/DDBJ whole genome shotgun (WGS) entry which is preliminary data.</text>
</comment>
<dbReference type="AlphaFoldDB" id="A0AAV7PG95"/>
<evidence type="ECO:0000313" key="2">
    <source>
        <dbReference type="Proteomes" id="UP001066276"/>
    </source>
</evidence>
<proteinExistence type="predicted"/>
<accession>A0AAV7PG95</accession>
<protein>
    <submittedName>
        <fullName evidence="1">Uncharacterized protein</fullName>
    </submittedName>
</protein>
<sequence length="149" mass="15457">MRRHLRARAGLDYRHRLTHWAGCGEGGDRTSGVRGQAAAELCTASGSIGGPRDWALMTGGAAGGDRGKGTHNEEAEVAVNKVSPRGACSNANEDRPGTRHPGAAIEVRVGAATGAALEPVWTCEQGCPELLKEAEGRNGQREPRPAAGP</sequence>
<keyword evidence="2" id="KW-1185">Reference proteome</keyword>
<dbReference type="EMBL" id="JANPWB010000011">
    <property type="protein sequence ID" value="KAJ1125884.1"/>
    <property type="molecule type" value="Genomic_DNA"/>
</dbReference>
<dbReference type="Proteomes" id="UP001066276">
    <property type="component" value="Chromosome 7"/>
</dbReference>
<evidence type="ECO:0000313" key="1">
    <source>
        <dbReference type="EMBL" id="KAJ1125884.1"/>
    </source>
</evidence>
<gene>
    <name evidence="1" type="ORF">NDU88_004299</name>
</gene>
<name>A0AAV7PG95_PLEWA</name>
<reference evidence="1" key="1">
    <citation type="journal article" date="2022" name="bioRxiv">
        <title>Sequencing and chromosome-scale assembly of the giantPleurodeles waltlgenome.</title>
        <authorList>
            <person name="Brown T."/>
            <person name="Elewa A."/>
            <person name="Iarovenko S."/>
            <person name="Subramanian E."/>
            <person name="Araus A.J."/>
            <person name="Petzold A."/>
            <person name="Susuki M."/>
            <person name="Suzuki K.-i.T."/>
            <person name="Hayashi T."/>
            <person name="Toyoda A."/>
            <person name="Oliveira C."/>
            <person name="Osipova E."/>
            <person name="Leigh N.D."/>
            <person name="Simon A."/>
            <person name="Yun M.H."/>
        </authorList>
    </citation>
    <scope>NUCLEOTIDE SEQUENCE</scope>
    <source>
        <strain evidence="1">20211129_DDA</strain>
        <tissue evidence="1">Liver</tissue>
    </source>
</reference>
<organism evidence="1 2">
    <name type="scientific">Pleurodeles waltl</name>
    <name type="common">Iberian ribbed newt</name>
    <dbReference type="NCBI Taxonomy" id="8319"/>
    <lineage>
        <taxon>Eukaryota</taxon>
        <taxon>Metazoa</taxon>
        <taxon>Chordata</taxon>
        <taxon>Craniata</taxon>
        <taxon>Vertebrata</taxon>
        <taxon>Euteleostomi</taxon>
        <taxon>Amphibia</taxon>
        <taxon>Batrachia</taxon>
        <taxon>Caudata</taxon>
        <taxon>Salamandroidea</taxon>
        <taxon>Salamandridae</taxon>
        <taxon>Pleurodelinae</taxon>
        <taxon>Pleurodeles</taxon>
    </lineage>
</organism>